<evidence type="ECO:0000313" key="3">
    <source>
        <dbReference type="Proteomes" id="UP000823399"/>
    </source>
</evidence>
<dbReference type="OrthoDB" id="2662801at2759"/>
<organism evidence="2 3">
    <name type="scientific">Suillus discolor</name>
    <dbReference type="NCBI Taxonomy" id="1912936"/>
    <lineage>
        <taxon>Eukaryota</taxon>
        <taxon>Fungi</taxon>
        <taxon>Dikarya</taxon>
        <taxon>Basidiomycota</taxon>
        <taxon>Agaricomycotina</taxon>
        <taxon>Agaricomycetes</taxon>
        <taxon>Agaricomycetidae</taxon>
        <taxon>Boletales</taxon>
        <taxon>Suillineae</taxon>
        <taxon>Suillaceae</taxon>
        <taxon>Suillus</taxon>
    </lineage>
</organism>
<dbReference type="EMBL" id="JABBWM010000026">
    <property type="protein sequence ID" value="KAG2108697.1"/>
    <property type="molecule type" value="Genomic_DNA"/>
</dbReference>
<feature type="transmembrane region" description="Helical" evidence="1">
    <location>
        <begin position="7"/>
        <end position="24"/>
    </location>
</feature>
<accession>A0A9P7JUC7</accession>
<dbReference type="AlphaFoldDB" id="A0A9P7JUC7"/>
<name>A0A9P7JUC7_9AGAM</name>
<proteinExistence type="predicted"/>
<evidence type="ECO:0000313" key="2">
    <source>
        <dbReference type="EMBL" id="KAG2108697.1"/>
    </source>
</evidence>
<dbReference type="Proteomes" id="UP000823399">
    <property type="component" value="Unassembled WGS sequence"/>
</dbReference>
<comment type="caution">
    <text evidence="2">The sequence shown here is derived from an EMBL/GenBank/DDBJ whole genome shotgun (WGS) entry which is preliminary data.</text>
</comment>
<reference evidence="2" key="1">
    <citation type="journal article" date="2020" name="New Phytol.">
        <title>Comparative genomics reveals dynamic genome evolution in host specialist ectomycorrhizal fungi.</title>
        <authorList>
            <person name="Lofgren L.A."/>
            <person name="Nguyen N.H."/>
            <person name="Vilgalys R."/>
            <person name="Ruytinx J."/>
            <person name="Liao H.L."/>
            <person name="Branco S."/>
            <person name="Kuo A."/>
            <person name="LaButti K."/>
            <person name="Lipzen A."/>
            <person name="Andreopoulos W."/>
            <person name="Pangilinan J."/>
            <person name="Riley R."/>
            <person name="Hundley H."/>
            <person name="Na H."/>
            <person name="Barry K."/>
            <person name="Grigoriev I.V."/>
            <person name="Stajich J.E."/>
            <person name="Kennedy P.G."/>
        </authorList>
    </citation>
    <scope>NUCLEOTIDE SEQUENCE</scope>
    <source>
        <strain evidence="2">FC423</strain>
    </source>
</reference>
<keyword evidence="1" id="KW-1133">Transmembrane helix</keyword>
<keyword evidence="3" id="KW-1185">Reference proteome</keyword>
<protein>
    <submittedName>
        <fullName evidence="2">Uncharacterized protein</fullName>
    </submittedName>
</protein>
<gene>
    <name evidence="2" type="ORF">F5147DRAFT_694473</name>
</gene>
<feature type="transmembrane region" description="Helical" evidence="1">
    <location>
        <begin position="201"/>
        <end position="219"/>
    </location>
</feature>
<sequence length="261" mass="29128">MTVLYICVRYIGLLYCVINMLWYLNSVSMTNTGCAILWFTLVWMTIVVNAMLGVVMMTRIHAMYGRSKKMFIFLIVVLMASTITTGVMVIVAGIGVSGEERFFSDTNQCAIVFADMDAVHLHETAWIPAIVWELTAFCLVVWIVVDHFRELRQHGPTGLTIRDYVTVLIRTHMLYFVSFAAVSCLYLGPLSPELSSDSLEGGVYFGILNFAQPVQMFVLGPRLVLSVRQYHAELAAEFDEGSGMTANAFQEHGHLLTSSGV</sequence>
<dbReference type="RefSeq" id="XP_041293067.1">
    <property type="nucleotide sequence ID" value="XM_041437309.1"/>
</dbReference>
<feature type="transmembrane region" description="Helical" evidence="1">
    <location>
        <begin position="36"/>
        <end position="58"/>
    </location>
</feature>
<feature type="transmembrane region" description="Helical" evidence="1">
    <location>
        <begin position="125"/>
        <end position="145"/>
    </location>
</feature>
<keyword evidence="1" id="KW-0812">Transmembrane</keyword>
<feature type="transmembrane region" description="Helical" evidence="1">
    <location>
        <begin position="70"/>
        <end position="96"/>
    </location>
</feature>
<evidence type="ECO:0000256" key="1">
    <source>
        <dbReference type="SAM" id="Phobius"/>
    </source>
</evidence>
<keyword evidence="1" id="KW-0472">Membrane</keyword>
<feature type="transmembrane region" description="Helical" evidence="1">
    <location>
        <begin position="165"/>
        <end position="189"/>
    </location>
</feature>
<dbReference type="GeneID" id="64699568"/>